<dbReference type="KEGG" id="bgok:Pr1d_33630"/>
<proteinExistence type="predicted"/>
<organism evidence="1 2">
    <name type="scientific">Bythopirellula goksoeyrii</name>
    <dbReference type="NCBI Taxonomy" id="1400387"/>
    <lineage>
        <taxon>Bacteria</taxon>
        <taxon>Pseudomonadati</taxon>
        <taxon>Planctomycetota</taxon>
        <taxon>Planctomycetia</taxon>
        <taxon>Pirellulales</taxon>
        <taxon>Lacipirellulaceae</taxon>
        <taxon>Bythopirellula</taxon>
    </lineage>
</organism>
<dbReference type="AlphaFoldDB" id="A0A5B9QAF9"/>
<dbReference type="EMBL" id="CP042913">
    <property type="protein sequence ID" value="QEG36054.1"/>
    <property type="molecule type" value="Genomic_DNA"/>
</dbReference>
<name>A0A5B9QAF9_9BACT</name>
<reference evidence="1 2" key="1">
    <citation type="submission" date="2019-08" db="EMBL/GenBank/DDBJ databases">
        <title>Deep-cultivation of Planctomycetes and their phenomic and genomic characterization uncovers novel biology.</title>
        <authorList>
            <person name="Wiegand S."/>
            <person name="Jogler M."/>
            <person name="Boedeker C."/>
            <person name="Pinto D."/>
            <person name="Vollmers J."/>
            <person name="Rivas-Marin E."/>
            <person name="Kohn T."/>
            <person name="Peeters S.H."/>
            <person name="Heuer A."/>
            <person name="Rast P."/>
            <person name="Oberbeckmann S."/>
            <person name="Bunk B."/>
            <person name="Jeske O."/>
            <person name="Meyerdierks A."/>
            <person name="Storesund J.E."/>
            <person name="Kallscheuer N."/>
            <person name="Luecker S."/>
            <person name="Lage O.M."/>
            <person name="Pohl T."/>
            <person name="Merkel B.J."/>
            <person name="Hornburger P."/>
            <person name="Mueller R.-W."/>
            <person name="Bruemmer F."/>
            <person name="Labrenz M."/>
            <person name="Spormann A.M."/>
            <person name="Op den Camp H."/>
            <person name="Overmann J."/>
            <person name="Amann R."/>
            <person name="Jetten M.S.M."/>
            <person name="Mascher T."/>
            <person name="Medema M.H."/>
            <person name="Devos D.P."/>
            <person name="Kaster A.-K."/>
            <person name="Ovreas L."/>
            <person name="Rohde M."/>
            <person name="Galperin M.Y."/>
            <person name="Jogler C."/>
        </authorList>
    </citation>
    <scope>NUCLEOTIDE SEQUENCE [LARGE SCALE GENOMIC DNA]</scope>
    <source>
        <strain evidence="1 2">Pr1d</strain>
    </source>
</reference>
<dbReference type="Proteomes" id="UP000323917">
    <property type="component" value="Chromosome"/>
</dbReference>
<accession>A0A5B9QAF9</accession>
<evidence type="ECO:0000313" key="1">
    <source>
        <dbReference type="EMBL" id="QEG36054.1"/>
    </source>
</evidence>
<keyword evidence="2" id="KW-1185">Reference proteome</keyword>
<protein>
    <submittedName>
        <fullName evidence="1">Uncharacterized protein</fullName>
    </submittedName>
</protein>
<gene>
    <name evidence="1" type="ORF">Pr1d_33630</name>
</gene>
<sequence>MLWQIGGNRFFRSWIRIQGPHAFHPNCQVLKEIALAMDQEAGTGQFLPSPLRPHFRFLNGIDDRQAEKS</sequence>
<evidence type="ECO:0000313" key="2">
    <source>
        <dbReference type="Proteomes" id="UP000323917"/>
    </source>
</evidence>